<protein>
    <submittedName>
        <fullName evidence="2">Uncharacterized protein</fullName>
    </submittedName>
</protein>
<feature type="region of interest" description="Disordered" evidence="1">
    <location>
        <begin position="119"/>
        <end position="138"/>
    </location>
</feature>
<gene>
    <name evidence="2" type="ORF">CAUJ_LOCUS15182</name>
</gene>
<dbReference type="AlphaFoldDB" id="A0A8S1HRG2"/>
<proteinExistence type="predicted"/>
<evidence type="ECO:0000313" key="2">
    <source>
        <dbReference type="EMBL" id="CAD6199279.1"/>
    </source>
</evidence>
<evidence type="ECO:0000256" key="1">
    <source>
        <dbReference type="SAM" id="MobiDB-lite"/>
    </source>
</evidence>
<sequence length="186" mass="20511">MTSFEFRSATNDVGPSDEVGGDGELELDDHSPRLPFPGSPTFTEWFVLSVLPACSTLEMPRRREKFVEITKTVTVTEIVNGPPDKHPRTCQVKVTNLAPADSATPHPVNVSIKHMHEKWRSSDGLNDDGDVDEDSRLSDRRRSHGTLIHGQLGTLRGRVLSELSTSQTLSRALSCQDPFFDGSSQP</sequence>
<feature type="compositionally biased region" description="Polar residues" evidence="1">
    <location>
        <begin position="1"/>
        <end position="13"/>
    </location>
</feature>
<name>A0A8S1HRG2_9PELO</name>
<reference evidence="2" key="1">
    <citation type="submission" date="2020-10" db="EMBL/GenBank/DDBJ databases">
        <authorList>
            <person name="Kikuchi T."/>
        </authorList>
    </citation>
    <scope>NUCLEOTIDE SEQUENCE</scope>
    <source>
        <strain evidence="2">NKZ352</strain>
    </source>
</reference>
<dbReference type="EMBL" id="CAJGYM010000164">
    <property type="protein sequence ID" value="CAD6199279.1"/>
    <property type="molecule type" value="Genomic_DNA"/>
</dbReference>
<accession>A0A8S1HRG2</accession>
<keyword evidence="3" id="KW-1185">Reference proteome</keyword>
<dbReference type="OrthoDB" id="5868262at2759"/>
<dbReference type="Proteomes" id="UP000835052">
    <property type="component" value="Unassembled WGS sequence"/>
</dbReference>
<comment type="caution">
    <text evidence="2">The sequence shown here is derived from an EMBL/GenBank/DDBJ whole genome shotgun (WGS) entry which is preliminary data.</text>
</comment>
<evidence type="ECO:0000313" key="3">
    <source>
        <dbReference type="Proteomes" id="UP000835052"/>
    </source>
</evidence>
<organism evidence="2 3">
    <name type="scientific">Caenorhabditis auriculariae</name>
    <dbReference type="NCBI Taxonomy" id="2777116"/>
    <lineage>
        <taxon>Eukaryota</taxon>
        <taxon>Metazoa</taxon>
        <taxon>Ecdysozoa</taxon>
        <taxon>Nematoda</taxon>
        <taxon>Chromadorea</taxon>
        <taxon>Rhabditida</taxon>
        <taxon>Rhabditina</taxon>
        <taxon>Rhabditomorpha</taxon>
        <taxon>Rhabditoidea</taxon>
        <taxon>Rhabditidae</taxon>
        <taxon>Peloderinae</taxon>
        <taxon>Caenorhabditis</taxon>
    </lineage>
</organism>
<feature type="region of interest" description="Disordered" evidence="1">
    <location>
        <begin position="1"/>
        <end position="34"/>
    </location>
</feature>